<accession>A0A143QPI6</accession>
<dbReference type="EMBL" id="CP015220">
    <property type="protein sequence ID" value="AMY24402.1"/>
    <property type="molecule type" value="Genomic_DNA"/>
</dbReference>
<organism evidence="1 2">
    <name type="scientific">Rhodococcoides fascians</name>
    <name type="common">Rhodococcus fascians</name>
    <dbReference type="NCBI Taxonomy" id="1828"/>
    <lineage>
        <taxon>Bacteria</taxon>
        <taxon>Bacillati</taxon>
        <taxon>Actinomycetota</taxon>
        <taxon>Actinomycetes</taxon>
        <taxon>Mycobacteriales</taxon>
        <taxon>Nocardiaceae</taxon>
        <taxon>Rhodococcoides</taxon>
    </lineage>
</organism>
<keyword evidence="2" id="KW-1185">Reference proteome</keyword>
<evidence type="ECO:0000313" key="1">
    <source>
        <dbReference type="EMBL" id="AMY24402.1"/>
    </source>
</evidence>
<protein>
    <submittedName>
        <fullName evidence="1">Uncharacterized protein</fullName>
    </submittedName>
</protein>
<reference evidence="1 2" key="1">
    <citation type="journal article" date="2016" name="Genome Announc.">
        <title>Complete Genome and Plasmid Sequences for Rhodococcus fascians D188 and Draft Sequences for Rhodococcus Isolates PBTS 1 and PBTS 2.</title>
        <authorList>
            <person name="Stamler R.A."/>
            <person name="Vereecke D."/>
            <person name="Zhang Y."/>
            <person name="Schilkey F."/>
            <person name="Devitt N."/>
            <person name="Randall J.J."/>
        </authorList>
    </citation>
    <scope>NUCLEOTIDE SEQUENCE [LARGE SCALE GENOMIC DNA]</scope>
    <source>
        <strain evidence="1 2">PBTS2</strain>
    </source>
</reference>
<reference evidence="2" key="2">
    <citation type="submission" date="2016-04" db="EMBL/GenBank/DDBJ databases">
        <title>Complete Genome and Plasmid Sequences for Rhodococcus fascians D188 and Draft Sequences for Rhodococcus spp. Isolates PBTS 1 and PBTS 2.</title>
        <authorList>
            <person name="Stamer R."/>
            <person name="Vereecke D."/>
            <person name="Zhang Y."/>
            <person name="Schilkey F."/>
            <person name="Devitt N."/>
            <person name="Randall J."/>
        </authorList>
    </citation>
    <scope>NUCLEOTIDE SEQUENCE [LARGE SCALE GENOMIC DNA]</scope>
    <source>
        <strain evidence="2">PBTS2</strain>
    </source>
</reference>
<gene>
    <name evidence="1" type="ORF">A3Q41_03111</name>
</gene>
<dbReference type="AlphaFoldDB" id="A0A143QPI6"/>
<dbReference type="PATRIC" id="fig|1653479.3.peg.3147"/>
<sequence length="35" mass="4027">MRWSLHVNYRARAVKCEALPSAILVFDRVKGLLRG</sequence>
<name>A0A143QPI6_RHOFA</name>
<proteinExistence type="predicted"/>
<dbReference type="Proteomes" id="UP000076038">
    <property type="component" value="Chromosome"/>
</dbReference>
<evidence type="ECO:0000313" key="2">
    <source>
        <dbReference type="Proteomes" id="UP000076038"/>
    </source>
</evidence>
<dbReference type="KEGG" id="rhs:A3Q41_03111"/>